<dbReference type="EMBL" id="CP041372">
    <property type="protein sequence ID" value="QKS71702.1"/>
    <property type="molecule type" value="Genomic_DNA"/>
</dbReference>
<feature type="transmembrane region" description="Helical" evidence="1">
    <location>
        <begin position="12"/>
        <end position="30"/>
    </location>
</feature>
<dbReference type="Pfam" id="PF04531">
    <property type="entry name" value="Phage_holin_1"/>
    <property type="match status" value="1"/>
</dbReference>
<dbReference type="NCBIfam" id="TIGR01598">
    <property type="entry name" value="holin_phiLC3"/>
    <property type="match status" value="1"/>
</dbReference>
<dbReference type="InterPro" id="IPR006485">
    <property type="entry name" value="Phage-like_holin"/>
</dbReference>
<accession>A0A859FGA4</accession>
<dbReference type="KEGG" id="psua:FLK61_34040"/>
<keyword evidence="1" id="KW-0472">Membrane</keyword>
<proteinExistence type="predicted"/>
<sequence>MKINWKVRFKNPYFLAAIAGLIAMILGDFGLSTEAYWRYVEYLSYIAVTLGVINDPVVRGIGDSKRALNYKEPREDK</sequence>
<name>A0A859FGA4_9BACI</name>
<protein>
    <submittedName>
        <fullName evidence="3">Phage holin</fullName>
    </submittedName>
</protein>
<reference evidence="4" key="1">
    <citation type="submission" date="2019-07" db="EMBL/GenBank/DDBJ databases">
        <title>Bacillus alkalisoli sp. nov. isolated from saline soil.</title>
        <authorList>
            <person name="Sun J.-Q."/>
            <person name="Xu L."/>
        </authorList>
    </citation>
    <scope>NUCLEOTIDE SEQUENCE [LARGE SCALE GENOMIC DNA]</scope>
    <source>
        <strain evidence="4">M4U3P1</strain>
    </source>
</reference>
<dbReference type="KEGG" id="psua:FLK61_33740"/>
<evidence type="ECO:0000313" key="4">
    <source>
        <dbReference type="Proteomes" id="UP000318138"/>
    </source>
</evidence>
<evidence type="ECO:0000256" key="1">
    <source>
        <dbReference type="SAM" id="Phobius"/>
    </source>
</evidence>
<evidence type="ECO:0000313" key="2">
    <source>
        <dbReference type="EMBL" id="QKS71649.1"/>
    </source>
</evidence>
<keyword evidence="1" id="KW-1133">Transmembrane helix</keyword>
<dbReference type="RefSeq" id="WP_176009683.1">
    <property type="nucleotide sequence ID" value="NZ_CP041372.2"/>
</dbReference>
<reference evidence="3" key="2">
    <citation type="submission" date="2020-05" db="EMBL/GenBank/DDBJ databases">
        <title>Bacillus alkalisoli sp. nov. isolated from saline soil.</title>
        <authorList>
            <person name="Sun J.-Q."/>
            <person name="Xu L."/>
        </authorList>
    </citation>
    <scope>NUCLEOTIDE SEQUENCE</scope>
    <source>
        <strain evidence="3 4">M4U3P1</strain>
    </source>
</reference>
<keyword evidence="1" id="KW-0812">Transmembrane</keyword>
<gene>
    <name evidence="2" type="ORF">FLK61_33740</name>
    <name evidence="3" type="ORF">FLK61_34040</name>
</gene>
<dbReference type="EMBL" id="CP041372">
    <property type="protein sequence ID" value="QKS71649.1"/>
    <property type="molecule type" value="Genomic_DNA"/>
</dbReference>
<dbReference type="Proteomes" id="UP000318138">
    <property type="component" value="Chromosome"/>
</dbReference>
<keyword evidence="4" id="KW-1185">Reference proteome</keyword>
<dbReference type="AlphaFoldDB" id="A0A859FGA4"/>
<feature type="transmembrane region" description="Helical" evidence="1">
    <location>
        <begin position="42"/>
        <end position="61"/>
    </location>
</feature>
<organism evidence="3 4">
    <name type="scientific">Paenalkalicoccus suaedae</name>
    <dbReference type="NCBI Taxonomy" id="2592382"/>
    <lineage>
        <taxon>Bacteria</taxon>
        <taxon>Bacillati</taxon>
        <taxon>Bacillota</taxon>
        <taxon>Bacilli</taxon>
        <taxon>Bacillales</taxon>
        <taxon>Bacillaceae</taxon>
        <taxon>Paenalkalicoccus</taxon>
    </lineage>
</organism>
<evidence type="ECO:0000313" key="3">
    <source>
        <dbReference type="EMBL" id="QKS71702.1"/>
    </source>
</evidence>